<evidence type="ECO:0000259" key="5">
    <source>
        <dbReference type="Pfam" id="PF25973"/>
    </source>
</evidence>
<dbReference type="Gene3D" id="2.40.50.100">
    <property type="match status" value="1"/>
</dbReference>
<feature type="domain" description="CusB-like beta-barrel" evidence="3">
    <location>
        <begin position="207"/>
        <end position="276"/>
    </location>
</feature>
<keyword evidence="7" id="KW-1185">Reference proteome</keyword>
<feature type="domain" description="Multidrug resistance protein MdtA-like C-terminal permuted SH3" evidence="4">
    <location>
        <begin position="286"/>
        <end position="339"/>
    </location>
</feature>
<evidence type="ECO:0000313" key="7">
    <source>
        <dbReference type="Proteomes" id="UP000194798"/>
    </source>
</evidence>
<comment type="similarity">
    <text evidence="1">Belongs to the membrane fusion protein (MFP) (TC 8.A.1) family.</text>
</comment>
<keyword evidence="2" id="KW-1133">Transmembrane helix</keyword>
<evidence type="ECO:0000259" key="3">
    <source>
        <dbReference type="Pfam" id="PF25954"/>
    </source>
</evidence>
<dbReference type="Pfam" id="PF25973">
    <property type="entry name" value="BSH_CzcB"/>
    <property type="match status" value="1"/>
</dbReference>
<feature type="transmembrane region" description="Helical" evidence="2">
    <location>
        <begin position="12"/>
        <end position="32"/>
    </location>
</feature>
<dbReference type="InterPro" id="IPR058792">
    <property type="entry name" value="Beta-barrel_RND_2"/>
</dbReference>
<dbReference type="Gene3D" id="1.10.287.470">
    <property type="entry name" value="Helix hairpin bin"/>
    <property type="match status" value="1"/>
</dbReference>
<dbReference type="GO" id="GO:0015562">
    <property type="term" value="F:efflux transmembrane transporter activity"/>
    <property type="evidence" value="ECO:0007669"/>
    <property type="project" value="TreeGrafter"/>
</dbReference>
<dbReference type="InterPro" id="IPR058647">
    <property type="entry name" value="BSH_CzcB-like"/>
</dbReference>
<dbReference type="OrthoDB" id="5730196at2"/>
<dbReference type="NCBIfam" id="TIGR01730">
    <property type="entry name" value="RND_mfp"/>
    <property type="match status" value="1"/>
</dbReference>
<accession>A0A251X941</accession>
<name>A0A251X941_9GAMM</name>
<dbReference type="EMBL" id="MSLT01000012">
    <property type="protein sequence ID" value="OUD14450.1"/>
    <property type="molecule type" value="Genomic_DNA"/>
</dbReference>
<comment type="caution">
    <text evidence="6">The sequence shown here is derived from an EMBL/GenBank/DDBJ whole genome shotgun (WGS) entry which is preliminary data.</text>
</comment>
<dbReference type="GO" id="GO:1990281">
    <property type="term" value="C:efflux pump complex"/>
    <property type="evidence" value="ECO:0007669"/>
    <property type="project" value="TreeGrafter"/>
</dbReference>
<dbReference type="AlphaFoldDB" id="A0A251X941"/>
<keyword evidence="2" id="KW-0812">Transmembrane</keyword>
<dbReference type="SUPFAM" id="SSF111369">
    <property type="entry name" value="HlyD-like secretion proteins"/>
    <property type="match status" value="1"/>
</dbReference>
<dbReference type="Pfam" id="PF25967">
    <property type="entry name" value="RND-MFP_C"/>
    <property type="match status" value="1"/>
</dbReference>
<dbReference type="RefSeq" id="WP_086488228.1">
    <property type="nucleotide sequence ID" value="NZ_MSLT01000012.1"/>
</dbReference>
<evidence type="ECO:0000259" key="4">
    <source>
        <dbReference type="Pfam" id="PF25967"/>
    </source>
</evidence>
<dbReference type="Pfam" id="PF25954">
    <property type="entry name" value="Beta-barrel_RND_2"/>
    <property type="match status" value="1"/>
</dbReference>
<proteinExistence type="inferred from homology"/>
<dbReference type="PANTHER" id="PTHR30469">
    <property type="entry name" value="MULTIDRUG RESISTANCE PROTEIN MDTA"/>
    <property type="match status" value="1"/>
</dbReference>
<evidence type="ECO:0000313" key="6">
    <source>
        <dbReference type="EMBL" id="OUD14450.1"/>
    </source>
</evidence>
<dbReference type="Gene3D" id="2.40.30.170">
    <property type="match status" value="1"/>
</dbReference>
<gene>
    <name evidence="6" type="ORF">TPSD3_09090</name>
</gene>
<dbReference type="Proteomes" id="UP000194798">
    <property type="component" value="Unassembled WGS sequence"/>
</dbReference>
<sequence length="361" mass="40148">MFIRYLRILNRYLRLMLWGGGLWAMPLLVWALDTAVAERQSLPDTLTVDALIEPVHRATLTAQTSGQVTEVNFDVNDTVKKGAVLVRLNDAEHRSALAQANAELREARAHLNGVQSEYNRVKASYDRKAIAAVEMDRVNAELRVAQARVGSVEAAIKRAEEQLQYTVLKAPYSGIVLERHIELGESAAPGRLIMSGYSFDQLRAVTSIPQSRAAAVRQQDQASIIVNLPDTPTRYKVEKITVLPQADTQSHNFRVRLELPKNIPDLKPGMFVKAEFILGQQARLMLPHQAVAYRGEVRAVYPIDEQGKLTMRQVRLGKIIGDQIEILSGLSEGERVALDPLNAAILLKEQRAGQKVSTHAQ</sequence>
<evidence type="ECO:0000256" key="1">
    <source>
        <dbReference type="ARBA" id="ARBA00009477"/>
    </source>
</evidence>
<protein>
    <submittedName>
        <fullName evidence="6">Uncharacterized protein</fullName>
    </submittedName>
</protein>
<organism evidence="6 7">
    <name type="scientific">Thioflexithrix psekupsensis</name>
    <dbReference type="NCBI Taxonomy" id="1570016"/>
    <lineage>
        <taxon>Bacteria</taxon>
        <taxon>Pseudomonadati</taxon>
        <taxon>Pseudomonadota</taxon>
        <taxon>Gammaproteobacteria</taxon>
        <taxon>Thiotrichales</taxon>
        <taxon>Thioflexithrix</taxon>
    </lineage>
</organism>
<reference evidence="6 7" key="1">
    <citation type="submission" date="2016-12" db="EMBL/GenBank/DDBJ databases">
        <title>Thioflexothrix psekupsii D3 genome sequencing and assembly.</title>
        <authorList>
            <person name="Fomenkov A."/>
            <person name="Vincze T."/>
            <person name="Grabovich M."/>
            <person name="Anton B.P."/>
            <person name="Dubinina G."/>
            <person name="Orlova M."/>
            <person name="Belousova E."/>
            <person name="Roberts R.J."/>
        </authorList>
    </citation>
    <scope>NUCLEOTIDE SEQUENCE [LARGE SCALE GENOMIC DNA]</scope>
    <source>
        <strain evidence="6">D3</strain>
    </source>
</reference>
<dbReference type="InterPro" id="IPR058627">
    <property type="entry name" value="MdtA-like_C"/>
</dbReference>
<dbReference type="PANTHER" id="PTHR30469:SF18">
    <property type="entry name" value="RESISTANCE-NODULATION-CELL DIVISION (RND) EFFLUX MEMBRANE FUSION PROTEIN-RELATED"/>
    <property type="match status" value="1"/>
</dbReference>
<dbReference type="InterPro" id="IPR006143">
    <property type="entry name" value="RND_pump_MFP"/>
</dbReference>
<feature type="domain" description="CzcB-like barrel-sandwich hybrid" evidence="5">
    <location>
        <begin position="58"/>
        <end position="187"/>
    </location>
</feature>
<dbReference type="Gene3D" id="2.40.420.20">
    <property type="match status" value="1"/>
</dbReference>
<evidence type="ECO:0000256" key="2">
    <source>
        <dbReference type="SAM" id="Phobius"/>
    </source>
</evidence>
<keyword evidence="2" id="KW-0472">Membrane</keyword>